<evidence type="ECO:0000313" key="1">
    <source>
        <dbReference type="EMBL" id="CCC48758.1"/>
    </source>
</evidence>
<accession>G0TXR6</accession>
<organism evidence="1">
    <name type="scientific">Trypanosoma vivax (strain Y486)</name>
    <dbReference type="NCBI Taxonomy" id="1055687"/>
    <lineage>
        <taxon>Eukaryota</taxon>
        <taxon>Discoba</taxon>
        <taxon>Euglenozoa</taxon>
        <taxon>Kinetoplastea</taxon>
        <taxon>Metakinetoplastina</taxon>
        <taxon>Trypanosomatida</taxon>
        <taxon>Trypanosomatidae</taxon>
        <taxon>Trypanosoma</taxon>
        <taxon>Duttonella</taxon>
    </lineage>
</organism>
<sequence>MGENKKRNEKWQGYRAAQNRETISWKKRCCPSQGIRLGDRRRQLPQQVDGRECACRCGAEKHADTKHPPQRSPRTAIIALEHSAPQQASSTCVVQRALATMALGNGTGRRVGTTVHECGAVAWHQHTLTHTLPHIRVGSMRVPVHTSQN</sequence>
<dbReference type="EMBL" id="HE573023">
    <property type="protein sequence ID" value="CCC48758.1"/>
    <property type="molecule type" value="Genomic_DNA"/>
</dbReference>
<dbReference type="AlphaFoldDB" id="G0TXR6"/>
<proteinExistence type="predicted"/>
<protein>
    <submittedName>
        <fullName evidence="1">Uncharacterized protein</fullName>
    </submittedName>
</protein>
<name>G0TXR6_TRYVY</name>
<gene>
    <name evidence="1" type="ORF">TVY486_0701010</name>
</gene>
<reference evidence="1" key="1">
    <citation type="journal article" date="2012" name="Proc. Natl. Acad. Sci. U.S.A.">
        <title>Antigenic diversity is generated by distinct evolutionary mechanisms in African trypanosome species.</title>
        <authorList>
            <person name="Jackson A.P."/>
            <person name="Berry A."/>
            <person name="Aslett M."/>
            <person name="Allison H.C."/>
            <person name="Burton P."/>
            <person name="Vavrova-Anderson J."/>
            <person name="Brown R."/>
            <person name="Browne H."/>
            <person name="Corton N."/>
            <person name="Hauser H."/>
            <person name="Gamble J."/>
            <person name="Gilderthorp R."/>
            <person name="Marcello L."/>
            <person name="McQuillan J."/>
            <person name="Otto T.D."/>
            <person name="Quail M.A."/>
            <person name="Sanders M.J."/>
            <person name="van Tonder A."/>
            <person name="Ginger M.L."/>
            <person name="Field M.C."/>
            <person name="Barry J.D."/>
            <person name="Hertz-Fowler C."/>
            <person name="Berriman M."/>
        </authorList>
    </citation>
    <scope>NUCLEOTIDE SEQUENCE</scope>
    <source>
        <strain evidence="1">Y486</strain>
    </source>
</reference>